<feature type="region of interest" description="Disordered" evidence="1">
    <location>
        <begin position="83"/>
        <end position="154"/>
    </location>
</feature>
<keyword evidence="4" id="KW-1185">Reference proteome</keyword>
<sequence length="483" mass="54540">MTRTSHATLPPGGPSAWRTTGLEPTGAVACNLGFSCAIIVHGHVATALPPGLASPLTAPVLFEPWRGEGRCVSSPASECLNKCSKNVDPHSERRSWSKHGKDCLGPRRKNQVQVSQHLGMQQRNRSRVLPDEEGFPAPPEGSSLPSRDGESGEILGDKVVALRRAPEEPPRRLRLRPGVPRGRDQPGHYSLLKQHQQFSGFRIRDALAQQGGLRLRKGSMSYSRGPVPVLQPQQQMRVEMRGGAPVWQAAFPREPRQWQEEWGRVRFRPPFRVPRESLPESRISLPIRNPDQICVNIWEEFLLGTNVLKKNGKHIVDEQSLLKDVLRRRLERILPKVIVDMLTYTIFFVLFFLSCLKYNMFWQLGCYILLQGHLSIHERAYENGVDIEFTGSAFQGPAYACVRFSLVTAEARESAGRLSPFIGFQEGVLGKWRQEGASIRNQSGFDLRGEWVCLFAFAPRGSAKEVFFRWQEENDTRLNNTEH</sequence>
<dbReference type="EMBL" id="QCYY01000661">
    <property type="protein sequence ID" value="ROT83616.1"/>
    <property type="molecule type" value="Genomic_DNA"/>
</dbReference>
<keyword evidence="2" id="KW-1133">Transmembrane helix</keyword>
<keyword evidence="2" id="KW-0812">Transmembrane</keyword>
<evidence type="ECO:0000256" key="1">
    <source>
        <dbReference type="SAM" id="MobiDB-lite"/>
    </source>
</evidence>
<evidence type="ECO:0000313" key="4">
    <source>
        <dbReference type="Proteomes" id="UP000283509"/>
    </source>
</evidence>
<feature type="compositionally biased region" description="Basic and acidic residues" evidence="1">
    <location>
        <begin position="85"/>
        <end position="105"/>
    </location>
</feature>
<reference evidence="3 4" key="2">
    <citation type="submission" date="2019-01" db="EMBL/GenBank/DDBJ databases">
        <title>The decoding of complex shrimp genome reveals the adaptation for benthos swimmer, frequently molting mechanism and breeding impact on genome.</title>
        <authorList>
            <person name="Sun Y."/>
            <person name="Gao Y."/>
            <person name="Yu Y."/>
        </authorList>
    </citation>
    <scope>NUCLEOTIDE SEQUENCE [LARGE SCALE GENOMIC DNA]</scope>
    <source>
        <tissue evidence="3">Muscle</tissue>
    </source>
</reference>
<feature type="transmembrane region" description="Helical" evidence="2">
    <location>
        <begin position="333"/>
        <end position="353"/>
    </location>
</feature>
<reference evidence="3 4" key="1">
    <citation type="submission" date="2018-04" db="EMBL/GenBank/DDBJ databases">
        <authorList>
            <person name="Zhang X."/>
            <person name="Yuan J."/>
            <person name="Li F."/>
            <person name="Xiang J."/>
        </authorList>
    </citation>
    <scope>NUCLEOTIDE SEQUENCE [LARGE SCALE GENOMIC DNA]</scope>
    <source>
        <tissue evidence="3">Muscle</tissue>
    </source>
</reference>
<feature type="compositionally biased region" description="Polar residues" evidence="1">
    <location>
        <begin position="111"/>
        <end position="123"/>
    </location>
</feature>
<keyword evidence="2" id="KW-0472">Membrane</keyword>
<name>A0A423U4I2_PENVA</name>
<comment type="caution">
    <text evidence="3">The sequence shown here is derived from an EMBL/GenBank/DDBJ whole genome shotgun (WGS) entry which is preliminary data.</text>
</comment>
<dbReference type="Proteomes" id="UP000283509">
    <property type="component" value="Unassembled WGS sequence"/>
</dbReference>
<organism evidence="3 4">
    <name type="scientific">Penaeus vannamei</name>
    <name type="common">Whiteleg shrimp</name>
    <name type="synonym">Litopenaeus vannamei</name>
    <dbReference type="NCBI Taxonomy" id="6689"/>
    <lineage>
        <taxon>Eukaryota</taxon>
        <taxon>Metazoa</taxon>
        <taxon>Ecdysozoa</taxon>
        <taxon>Arthropoda</taxon>
        <taxon>Crustacea</taxon>
        <taxon>Multicrustacea</taxon>
        <taxon>Malacostraca</taxon>
        <taxon>Eumalacostraca</taxon>
        <taxon>Eucarida</taxon>
        <taxon>Decapoda</taxon>
        <taxon>Dendrobranchiata</taxon>
        <taxon>Penaeoidea</taxon>
        <taxon>Penaeidae</taxon>
        <taxon>Penaeus</taxon>
    </lineage>
</organism>
<dbReference type="AlphaFoldDB" id="A0A423U4I2"/>
<protein>
    <submittedName>
        <fullName evidence="3">Uncharacterized protein</fullName>
    </submittedName>
</protein>
<evidence type="ECO:0000313" key="3">
    <source>
        <dbReference type="EMBL" id="ROT83616.1"/>
    </source>
</evidence>
<gene>
    <name evidence="3" type="ORF">C7M84_023215</name>
</gene>
<dbReference type="OrthoDB" id="6361366at2759"/>
<accession>A0A423U4I2</accession>
<evidence type="ECO:0000256" key="2">
    <source>
        <dbReference type="SAM" id="Phobius"/>
    </source>
</evidence>
<proteinExistence type="predicted"/>